<dbReference type="InterPro" id="IPR045139">
    <property type="entry name" value="Aladin"/>
</dbReference>
<dbReference type="AlphaFoldDB" id="A0A835HYZ6"/>
<dbReference type="GO" id="GO:0006913">
    <property type="term" value="P:nucleocytoplasmic transport"/>
    <property type="evidence" value="ECO:0007669"/>
    <property type="project" value="TreeGrafter"/>
</dbReference>
<name>A0A835HYZ6_9MAGN</name>
<dbReference type="Proteomes" id="UP000631114">
    <property type="component" value="Unassembled WGS sequence"/>
</dbReference>
<dbReference type="GO" id="GO:0005643">
    <property type="term" value="C:nuclear pore"/>
    <property type="evidence" value="ECO:0007669"/>
    <property type="project" value="TreeGrafter"/>
</dbReference>
<reference evidence="1 2" key="1">
    <citation type="submission" date="2020-10" db="EMBL/GenBank/DDBJ databases">
        <title>The Coptis chinensis genome and diversification of protoberbering-type alkaloids.</title>
        <authorList>
            <person name="Wang B."/>
            <person name="Shu S."/>
            <person name="Song C."/>
            <person name="Liu Y."/>
        </authorList>
    </citation>
    <scope>NUCLEOTIDE SEQUENCE [LARGE SCALE GENOMIC DNA]</scope>
    <source>
        <strain evidence="1">HL-2020</strain>
        <tissue evidence="1">Leaf</tissue>
    </source>
</reference>
<accession>A0A835HYZ6</accession>
<gene>
    <name evidence="1" type="ORF">IFM89_033929</name>
</gene>
<comment type="caution">
    <text evidence="1">The sequence shown here is derived from an EMBL/GenBank/DDBJ whole genome shotgun (WGS) entry which is preliminary data.</text>
</comment>
<proteinExistence type="predicted"/>
<evidence type="ECO:0000313" key="1">
    <source>
        <dbReference type="EMBL" id="KAF9607341.1"/>
    </source>
</evidence>
<sequence>MDVGAVVFLGWGYHDAHLLPVDLPELVSLTGSQGIEKIAWDASGERLALLCKGGNEMYNGLIALYDVRRNPLISASLIGFIRGPGQSPKPLAFSFQNKFKQGPLLSVTSSDVGDILLILIAHFDALVEFFLKQ</sequence>
<organism evidence="1 2">
    <name type="scientific">Coptis chinensis</name>
    <dbReference type="NCBI Taxonomy" id="261450"/>
    <lineage>
        <taxon>Eukaryota</taxon>
        <taxon>Viridiplantae</taxon>
        <taxon>Streptophyta</taxon>
        <taxon>Embryophyta</taxon>
        <taxon>Tracheophyta</taxon>
        <taxon>Spermatophyta</taxon>
        <taxon>Magnoliopsida</taxon>
        <taxon>Ranunculales</taxon>
        <taxon>Ranunculaceae</taxon>
        <taxon>Coptidoideae</taxon>
        <taxon>Coptis</taxon>
    </lineage>
</organism>
<dbReference type="OrthoDB" id="411991at2759"/>
<dbReference type="PANTHER" id="PTHR14494:SF0">
    <property type="entry name" value="ALADIN"/>
    <property type="match status" value="1"/>
</dbReference>
<protein>
    <recommendedName>
        <fullName evidence="3">Aladin</fullName>
    </recommendedName>
</protein>
<dbReference type="EMBL" id="JADFTS010000005">
    <property type="protein sequence ID" value="KAF9607341.1"/>
    <property type="molecule type" value="Genomic_DNA"/>
</dbReference>
<evidence type="ECO:0008006" key="3">
    <source>
        <dbReference type="Google" id="ProtNLM"/>
    </source>
</evidence>
<keyword evidence="2" id="KW-1185">Reference proteome</keyword>
<evidence type="ECO:0000313" key="2">
    <source>
        <dbReference type="Proteomes" id="UP000631114"/>
    </source>
</evidence>
<dbReference type="PANTHER" id="PTHR14494">
    <property type="entry name" value="ALADIN/ADRACALIN/AAAS"/>
    <property type="match status" value="1"/>
</dbReference>